<dbReference type="AlphaFoldDB" id="A0A498RBQ4"/>
<keyword evidence="1" id="KW-0059">Arsenical resistance</keyword>
<dbReference type="PANTHER" id="PTHR43428">
    <property type="entry name" value="ARSENATE REDUCTASE"/>
    <property type="match status" value="1"/>
</dbReference>
<dbReference type="CDD" id="cd16345">
    <property type="entry name" value="LMWP_ArsC"/>
    <property type="match status" value="1"/>
</dbReference>
<feature type="domain" description="Phosphotyrosine protein phosphatase I" evidence="2">
    <location>
        <begin position="5"/>
        <end position="138"/>
    </location>
</feature>
<dbReference type="PANTHER" id="PTHR43428:SF1">
    <property type="entry name" value="ARSENATE REDUCTASE"/>
    <property type="match status" value="1"/>
</dbReference>
<name>A0A498RBQ4_9FIRM</name>
<dbReference type="Gene3D" id="3.40.50.2300">
    <property type="match status" value="1"/>
</dbReference>
<reference evidence="3 4" key="1">
    <citation type="submission" date="2018-06" db="EMBL/GenBank/DDBJ databases">
        <authorList>
            <person name="Strepis N."/>
        </authorList>
    </citation>
    <scope>NUCLEOTIDE SEQUENCE [LARGE SCALE GENOMIC DNA]</scope>
    <source>
        <strain evidence="3">LUCI</strain>
    </source>
</reference>
<accession>A0A498RBQ4</accession>
<evidence type="ECO:0000313" key="3">
    <source>
        <dbReference type="EMBL" id="VBB08891.1"/>
    </source>
</evidence>
<gene>
    <name evidence="3" type="ORF">LUCI_4174</name>
</gene>
<dbReference type="SUPFAM" id="SSF52788">
    <property type="entry name" value="Phosphotyrosine protein phosphatases I"/>
    <property type="match status" value="1"/>
</dbReference>
<dbReference type="EMBL" id="UPPP01000102">
    <property type="protein sequence ID" value="VBB08891.1"/>
    <property type="molecule type" value="Genomic_DNA"/>
</dbReference>
<dbReference type="RefSeq" id="WP_207858207.1">
    <property type="nucleotide sequence ID" value="NZ_UPPP01000102.1"/>
</dbReference>
<organism evidence="3 4">
    <name type="scientific">Lucifera butyrica</name>
    <dbReference type="NCBI Taxonomy" id="1351585"/>
    <lineage>
        <taxon>Bacteria</taxon>
        <taxon>Bacillati</taxon>
        <taxon>Bacillota</taxon>
        <taxon>Negativicutes</taxon>
        <taxon>Veillonellales</taxon>
        <taxon>Veillonellaceae</taxon>
        <taxon>Lucifera</taxon>
    </lineage>
</organism>
<dbReference type="Proteomes" id="UP000277811">
    <property type="component" value="Unassembled WGS sequence"/>
</dbReference>
<proteinExistence type="predicted"/>
<dbReference type="InterPro" id="IPR023485">
    <property type="entry name" value="Ptyr_pPase"/>
</dbReference>
<evidence type="ECO:0000256" key="1">
    <source>
        <dbReference type="ARBA" id="ARBA00022849"/>
    </source>
</evidence>
<evidence type="ECO:0000259" key="2">
    <source>
        <dbReference type="SMART" id="SM00226"/>
    </source>
</evidence>
<dbReference type="InterPro" id="IPR036196">
    <property type="entry name" value="Ptyr_pPase_sf"/>
</dbReference>
<evidence type="ECO:0000313" key="4">
    <source>
        <dbReference type="Proteomes" id="UP000277811"/>
    </source>
</evidence>
<sequence length="141" mass="15696">MRMKKKVLFLCTHNSARSQMAEGLLRAMYGDCYESLSAGTAPGKLNPYVVRAMAEIGIDISGHRSKHMNEFVDQKIDYVVTVCDNAKEACPFFPGGSQHIHHSFLDPSGFTGTEEEILAGVRTVRDQIQRWIAETFGADNQ</sequence>
<keyword evidence="4" id="KW-1185">Reference proteome</keyword>
<dbReference type="SMART" id="SM00226">
    <property type="entry name" value="LMWPc"/>
    <property type="match status" value="1"/>
</dbReference>
<dbReference type="GO" id="GO:0046685">
    <property type="term" value="P:response to arsenic-containing substance"/>
    <property type="evidence" value="ECO:0007669"/>
    <property type="project" value="UniProtKB-KW"/>
</dbReference>
<protein>
    <submittedName>
        <fullName evidence="3">Low molecular weight phosphotyrosine protein phosphatase</fullName>
    </submittedName>
</protein>
<dbReference type="Pfam" id="PF01451">
    <property type="entry name" value="LMWPc"/>
    <property type="match status" value="1"/>
</dbReference>